<evidence type="ECO:0000256" key="4">
    <source>
        <dbReference type="ARBA" id="ARBA00022989"/>
    </source>
</evidence>
<evidence type="ECO:0000256" key="1">
    <source>
        <dbReference type="ARBA" id="ARBA00004141"/>
    </source>
</evidence>
<feature type="transmembrane region" description="Helical" evidence="6">
    <location>
        <begin position="256"/>
        <end position="283"/>
    </location>
</feature>
<evidence type="ECO:0000256" key="3">
    <source>
        <dbReference type="ARBA" id="ARBA00022692"/>
    </source>
</evidence>
<keyword evidence="4 6" id="KW-1133">Transmembrane helix</keyword>
<keyword evidence="5 6" id="KW-0472">Membrane</keyword>
<feature type="transmembrane region" description="Helical" evidence="6">
    <location>
        <begin position="225"/>
        <end position="250"/>
    </location>
</feature>
<gene>
    <name evidence="7" type="ORF">K3181_04420</name>
</gene>
<reference evidence="7 8" key="1">
    <citation type="submission" date="2021-08" db="EMBL/GenBank/DDBJ databases">
        <title>Comparative Genomics Analysis of the Genus Qipengyuania Reveals Extensive Genetic Diversity and Metabolic Versatility, Including the Description of Fifteen Novel Species.</title>
        <authorList>
            <person name="Liu Y."/>
        </authorList>
    </citation>
    <scope>NUCLEOTIDE SEQUENCE [LARGE SCALE GENOMIC DNA]</scope>
    <source>
        <strain evidence="7 8">YG27</strain>
    </source>
</reference>
<feature type="transmembrane region" description="Helical" evidence="6">
    <location>
        <begin position="31"/>
        <end position="51"/>
    </location>
</feature>
<feature type="transmembrane region" description="Helical" evidence="6">
    <location>
        <begin position="87"/>
        <end position="112"/>
    </location>
</feature>
<dbReference type="RefSeq" id="WP_221601148.1">
    <property type="nucleotide sequence ID" value="NZ_JAIGNU010000001.1"/>
</dbReference>
<feature type="transmembrane region" description="Helical" evidence="6">
    <location>
        <begin position="327"/>
        <end position="354"/>
    </location>
</feature>
<feature type="transmembrane region" description="Helical" evidence="6">
    <location>
        <begin position="290"/>
        <end position="307"/>
    </location>
</feature>
<sequence length="391" mass="42192">MSDPEPPIQSTPRQPKRRSNRLAFAEQELRLISSLVLLIGLGLFFALPFVLSIGSVVFLPVVTAVVLTVILSPLADKLNGWGLPNALASIAALLFFFAVLLLALALILQPAIALFDDVPTMVRQVTQRFGEVRAQFAWIAAINEQLATLMKNDGTREVVLAAPSLLEQVAFATPSVILEVVLTLLMAYFMIEARVRLRQRLLFGRASFGTSIKAARVIREVQDRVAAYILTVGWINALVGVVVAFGAWALGVDAPIMWGGLAALLNFLPYVGPIVMIALLGLFGIGTADTILIGLIPALAYLALHTIEANLVTPSILGARFTMNPVMILIALSYFTWIWGVFGALLSVPILLMLTALFDHVGRPNLVGFVFGEPLFATNPFDDPVDPQAGA</sequence>
<dbReference type="InterPro" id="IPR002549">
    <property type="entry name" value="AI-2E-like"/>
</dbReference>
<comment type="caution">
    <text evidence="7">The sequence shown here is derived from an EMBL/GenBank/DDBJ whole genome shotgun (WGS) entry which is preliminary data.</text>
</comment>
<keyword evidence="3 6" id="KW-0812">Transmembrane</keyword>
<name>A0ABS7JSV3_9SPHN</name>
<evidence type="ECO:0000313" key="7">
    <source>
        <dbReference type="EMBL" id="MBX7500679.1"/>
    </source>
</evidence>
<evidence type="ECO:0000256" key="2">
    <source>
        <dbReference type="ARBA" id="ARBA00009773"/>
    </source>
</evidence>
<accession>A0ABS7JSV3</accession>
<keyword evidence="8" id="KW-1185">Reference proteome</keyword>
<dbReference type="PANTHER" id="PTHR21716:SF16">
    <property type="entry name" value="BLL1467 PROTEIN"/>
    <property type="match status" value="1"/>
</dbReference>
<dbReference type="Proteomes" id="UP000782554">
    <property type="component" value="Unassembled WGS sequence"/>
</dbReference>
<evidence type="ECO:0000256" key="6">
    <source>
        <dbReference type="SAM" id="Phobius"/>
    </source>
</evidence>
<dbReference type="PANTHER" id="PTHR21716">
    <property type="entry name" value="TRANSMEMBRANE PROTEIN"/>
    <property type="match status" value="1"/>
</dbReference>
<evidence type="ECO:0000256" key="5">
    <source>
        <dbReference type="ARBA" id="ARBA00023136"/>
    </source>
</evidence>
<organism evidence="7 8">
    <name type="scientific">Qipengyuania mesophila</name>
    <dbReference type="NCBI Taxonomy" id="2867246"/>
    <lineage>
        <taxon>Bacteria</taxon>
        <taxon>Pseudomonadati</taxon>
        <taxon>Pseudomonadota</taxon>
        <taxon>Alphaproteobacteria</taxon>
        <taxon>Sphingomonadales</taxon>
        <taxon>Erythrobacteraceae</taxon>
        <taxon>Qipengyuania</taxon>
    </lineage>
</organism>
<proteinExistence type="inferred from homology"/>
<comment type="similarity">
    <text evidence="2">Belongs to the autoinducer-2 exporter (AI-2E) (TC 2.A.86) family.</text>
</comment>
<feature type="transmembrane region" description="Helical" evidence="6">
    <location>
        <begin position="57"/>
        <end position="75"/>
    </location>
</feature>
<feature type="transmembrane region" description="Helical" evidence="6">
    <location>
        <begin position="169"/>
        <end position="191"/>
    </location>
</feature>
<evidence type="ECO:0000313" key="8">
    <source>
        <dbReference type="Proteomes" id="UP000782554"/>
    </source>
</evidence>
<dbReference type="Pfam" id="PF01594">
    <property type="entry name" value="AI-2E_transport"/>
    <property type="match status" value="1"/>
</dbReference>
<protein>
    <submittedName>
        <fullName evidence="7">AI-2E family transporter</fullName>
    </submittedName>
</protein>
<dbReference type="EMBL" id="JAIGNU010000001">
    <property type="protein sequence ID" value="MBX7500679.1"/>
    <property type="molecule type" value="Genomic_DNA"/>
</dbReference>
<comment type="subcellular location">
    <subcellularLocation>
        <location evidence="1">Membrane</location>
        <topology evidence="1">Multi-pass membrane protein</topology>
    </subcellularLocation>
</comment>